<keyword evidence="3" id="KW-1185">Reference proteome</keyword>
<name>W2TGK2_NECAM</name>
<keyword evidence="1" id="KW-0472">Membrane</keyword>
<proteinExistence type="predicted"/>
<dbReference type="EMBL" id="KI658895">
    <property type="protein sequence ID" value="ETN80963.1"/>
    <property type="molecule type" value="Genomic_DNA"/>
</dbReference>
<dbReference type="Proteomes" id="UP000053676">
    <property type="component" value="Unassembled WGS sequence"/>
</dbReference>
<feature type="transmembrane region" description="Helical" evidence="1">
    <location>
        <begin position="12"/>
        <end position="37"/>
    </location>
</feature>
<reference evidence="3" key="1">
    <citation type="journal article" date="2014" name="Nat. Genet.">
        <title>Genome of the human hookworm Necator americanus.</title>
        <authorList>
            <person name="Tang Y.T."/>
            <person name="Gao X."/>
            <person name="Rosa B.A."/>
            <person name="Abubucker S."/>
            <person name="Hallsworth-Pepin K."/>
            <person name="Martin J."/>
            <person name="Tyagi R."/>
            <person name="Heizer E."/>
            <person name="Zhang X."/>
            <person name="Bhonagiri-Palsikar V."/>
            <person name="Minx P."/>
            <person name="Warren W.C."/>
            <person name="Wang Q."/>
            <person name="Zhan B."/>
            <person name="Hotez P.J."/>
            <person name="Sternberg P.W."/>
            <person name="Dougall A."/>
            <person name="Gaze S.T."/>
            <person name="Mulvenna J."/>
            <person name="Sotillo J."/>
            <person name="Ranganathan S."/>
            <person name="Rabelo E.M."/>
            <person name="Wilson R.K."/>
            <person name="Felgner P.L."/>
            <person name="Bethony J."/>
            <person name="Hawdon J.M."/>
            <person name="Gasser R.B."/>
            <person name="Loukas A."/>
            <person name="Mitreva M."/>
        </authorList>
    </citation>
    <scope>NUCLEOTIDE SEQUENCE [LARGE SCALE GENOMIC DNA]</scope>
</reference>
<evidence type="ECO:0000313" key="3">
    <source>
        <dbReference type="Proteomes" id="UP000053676"/>
    </source>
</evidence>
<feature type="transmembrane region" description="Helical" evidence="1">
    <location>
        <begin position="57"/>
        <end position="80"/>
    </location>
</feature>
<keyword evidence="1" id="KW-1133">Transmembrane helix</keyword>
<protein>
    <submittedName>
        <fullName evidence="2">Uncharacterized protein</fullName>
    </submittedName>
</protein>
<evidence type="ECO:0000313" key="2">
    <source>
        <dbReference type="EMBL" id="ETN80963.1"/>
    </source>
</evidence>
<sequence>NTFYSLFSRFCFRILLLTFSGQFSASLNFIAAVMDFMNMDQMRVRNVLLIQRYTESMFFVANLATCIERSVAVLTIALSVRVCRSCFRRETEVISLQDK</sequence>
<dbReference type="AlphaFoldDB" id="W2TGK2"/>
<keyword evidence="1" id="KW-0812">Transmembrane</keyword>
<organism evidence="2 3">
    <name type="scientific">Necator americanus</name>
    <name type="common">Human hookworm</name>
    <dbReference type="NCBI Taxonomy" id="51031"/>
    <lineage>
        <taxon>Eukaryota</taxon>
        <taxon>Metazoa</taxon>
        <taxon>Ecdysozoa</taxon>
        <taxon>Nematoda</taxon>
        <taxon>Chromadorea</taxon>
        <taxon>Rhabditida</taxon>
        <taxon>Rhabditina</taxon>
        <taxon>Rhabditomorpha</taxon>
        <taxon>Strongyloidea</taxon>
        <taxon>Ancylostomatidae</taxon>
        <taxon>Bunostominae</taxon>
        <taxon>Necator</taxon>
    </lineage>
</organism>
<evidence type="ECO:0000256" key="1">
    <source>
        <dbReference type="SAM" id="Phobius"/>
    </source>
</evidence>
<gene>
    <name evidence="2" type="ORF">NECAME_17958</name>
</gene>
<accession>W2TGK2</accession>
<feature type="non-terminal residue" evidence="2">
    <location>
        <position position="1"/>
    </location>
</feature>
<dbReference type="KEGG" id="nai:NECAME_17958"/>